<dbReference type="CDD" id="cd01427">
    <property type="entry name" value="HAD_like"/>
    <property type="match status" value="1"/>
</dbReference>
<gene>
    <name evidence="1" type="ordered locus">Tgr7_2930</name>
</gene>
<dbReference type="KEGG" id="tgr:Tgr7_2930"/>
<dbReference type="GO" id="GO:0008967">
    <property type="term" value="F:phosphoglycolate phosphatase activity"/>
    <property type="evidence" value="ECO:0007669"/>
    <property type="project" value="TreeGrafter"/>
</dbReference>
<protein>
    <submittedName>
        <fullName evidence="1">Putative hydrolase</fullName>
    </submittedName>
</protein>
<dbReference type="GO" id="GO:0005829">
    <property type="term" value="C:cytosol"/>
    <property type="evidence" value="ECO:0007669"/>
    <property type="project" value="TreeGrafter"/>
</dbReference>
<dbReference type="eggNOG" id="COG1011">
    <property type="taxonomic scope" value="Bacteria"/>
</dbReference>
<dbReference type="EMBL" id="CP001339">
    <property type="protein sequence ID" value="ACL74003.1"/>
    <property type="molecule type" value="Genomic_DNA"/>
</dbReference>
<dbReference type="SFLD" id="SFLDG01129">
    <property type="entry name" value="C1.5:_HAD__Beta-PGM__Phosphata"/>
    <property type="match status" value="1"/>
</dbReference>
<dbReference type="InterPro" id="IPR006439">
    <property type="entry name" value="HAD-SF_hydro_IA"/>
</dbReference>
<dbReference type="PANTHER" id="PTHR43434">
    <property type="entry name" value="PHOSPHOGLYCOLATE PHOSPHATASE"/>
    <property type="match status" value="1"/>
</dbReference>
<dbReference type="NCBIfam" id="TIGR01509">
    <property type="entry name" value="HAD-SF-IA-v3"/>
    <property type="match status" value="1"/>
</dbReference>
<keyword evidence="1" id="KW-0378">Hydrolase</keyword>
<dbReference type="GO" id="GO:0006281">
    <property type="term" value="P:DNA repair"/>
    <property type="evidence" value="ECO:0007669"/>
    <property type="project" value="TreeGrafter"/>
</dbReference>
<dbReference type="InterPro" id="IPR050155">
    <property type="entry name" value="HAD-like_hydrolase_sf"/>
</dbReference>
<dbReference type="Proteomes" id="UP000002383">
    <property type="component" value="Chromosome"/>
</dbReference>
<dbReference type="HOGENOM" id="CLU_106706_0_0_6"/>
<evidence type="ECO:0000313" key="2">
    <source>
        <dbReference type="Proteomes" id="UP000002383"/>
    </source>
</evidence>
<dbReference type="STRING" id="396588.Tgr7_2930"/>
<dbReference type="InterPro" id="IPR036412">
    <property type="entry name" value="HAD-like_sf"/>
</dbReference>
<sequence>MSAMSRNDDLPRSPALDWARISTVLLDMDGTLLDLHFDNYFWLEHVPRRLAQARGMDEAEAHAFVRERTAAVRGRLVWYCLDYWSRELDLDIVALKREVMHLIAVHQHAEAFLAALRESGRRVMLVTNAHRGSLDLKLERTGIGAHFHRLVSAHDLGRAKEEPGFWEALRVREGYAPGETLLVDDNLDVLRSARDFGIAHLRAVRRPDTRRSEVDTGEFVGIEDFRELEPPRK</sequence>
<dbReference type="SFLD" id="SFLDS00003">
    <property type="entry name" value="Haloacid_Dehalogenase"/>
    <property type="match status" value="1"/>
</dbReference>
<dbReference type="Pfam" id="PF00702">
    <property type="entry name" value="Hydrolase"/>
    <property type="match status" value="1"/>
</dbReference>
<keyword evidence="2" id="KW-1185">Reference proteome</keyword>
<evidence type="ECO:0000313" key="1">
    <source>
        <dbReference type="EMBL" id="ACL74003.1"/>
    </source>
</evidence>
<accession>B8GP83</accession>
<reference evidence="1 2" key="1">
    <citation type="journal article" date="2011" name="Stand. Genomic Sci.">
        <title>Complete genome sequence of 'Thioalkalivibrio sulfidophilus' HL-EbGr7.</title>
        <authorList>
            <person name="Muyzer G."/>
            <person name="Sorokin D.Y."/>
            <person name="Mavromatis K."/>
            <person name="Lapidus A."/>
            <person name="Clum A."/>
            <person name="Ivanova N."/>
            <person name="Pati A."/>
            <person name="d'Haeseleer P."/>
            <person name="Woyke T."/>
            <person name="Kyrpides N.C."/>
        </authorList>
    </citation>
    <scope>NUCLEOTIDE SEQUENCE [LARGE SCALE GENOMIC DNA]</scope>
    <source>
        <strain evidence="1 2">HL-EbGR7</strain>
    </source>
</reference>
<dbReference type="SUPFAM" id="SSF56784">
    <property type="entry name" value="HAD-like"/>
    <property type="match status" value="1"/>
</dbReference>
<dbReference type="AlphaFoldDB" id="B8GP83"/>
<name>B8GP83_THISH</name>
<dbReference type="InterPro" id="IPR023214">
    <property type="entry name" value="HAD_sf"/>
</dbReference>
<dbReference type="Gene3D" id="3.40.50.1000">
    <property type="entry name" value="HAD superfamily/HAD-like"/>
    <property type="match status" value="1"/>
</dbReference>
<dbReference type="OrthoDB" id="9773910at2"/>
<dbReference type="NCBIfam" id="NF011564">
    <property type="entry name" value="PRK14988.1"/>
    <property type="match status" value="1"/>
</dbReference>
<dbReference type="RefSeq" id="WP_012639466.1">
    <property type="nucleotide sequence ID" value="NC_011901.1"/>
</dbReference>
<dbReference type="PANTHER" id="PTHR43434:SF3">
    <property type="entry name" value="GMP_IMP NUCLEOTIDASE YRFG"/>
    <property type="match status" value="1"/>
</dbReference>
<organism evidence="1 2">
    <name type="scientific">Thioalkalivibrio sulfidiphilus (strain HL-EbGR7)</name>
    <dbReference type="NCBI Taxonomy" id="396588"/>
    <lineage>
        <taxon>Bacteria</taxon>
        <taxon>Pseudomonadati</taxon>
        <taxon>Pseudomonadota</taxon>
        <taxon>Gammaproteobacteria</taxon>
        <taxon>Chromatiales</taxon>
        <taxon>Ectothiorhodospiraceae</taxon>
        <taxon>Thioalkalivibrio</taxon>
    </lineage>
</organism>
<proteinExistence type="predicted"/>